<keyword evidence="2" id="KW-0472">Membrane</keyword>
<name>A0A7S1BAV5_9STRA</name>
<sequence>MSRWQNEQKKAERKTSMYAAGPSVSDTDARTEADAKPGEEAFMDIPMAVVVDATNVEYIKSEREEKRFFHSNRRYLFVGVVAGCLVGGIAVAVVVAHISKKTSSAQSLLAPTPTSSPIISESSERRRPTPSPVSTEPTQSPTASPISSPTSSLTSSTTSSSYERYAESCVHGENIEKHSNKSVLECAAICDNIPNCMGFEYGVDYGGEGNYVPGDCQPQSSNDITGCDGKYYNLDFYELARTLGIYW</sequence>
<feature type="compositionally biased region" description="Low complexity" evidence="1">
    <location>
        <begin position="132"/>
        <end position="159"/>
    </location>
</feature>
<dbReference type="AlphaFoldDB" id="A0A7S1BAV5"/>
<accession>A0A7S1BAV5</accession>
<gene>
    <name evidence="3" type="ORF">CHYS00102_LOCUS6607</name>
</gene>
<organism evidence="3">
    <name type="scientific">Corethron hystrix</name>
    <dbReference type="NCBI Taxonomy" id="216773"/>
    <lineage>
        <taxon>Eukaryota</taxon>
        <taxon>Sar</taxon>
        <taxon>Stramenopiles</taxon>
        <taxon>Ochrophyta</taxon>
        <taxon>Bacillariophyta</taxon>
        <taxon>Coscinodiscophyceae</taxon>
        <taxon>Corethrophycidae</taxon>
        <taxon>Corethrales</taxon>
        <taxon>Corethraceae</taxon>
        <taxon>Corethron</taxon>
    </lineage>
</organism>
<feature type="transmembrane region" description="Helical" evidence="2">
    <location>
        <begin position="75"/>
        <end position="98"/>
    </location>
</feature>
<dbReference type="EMBL" id="HBFR01009128">
    <property type="protein sequence ID" value="CAD8879423.1"/>
    <property type="molecule type" value="Transcribed_RNA"/>
</dbReference>
<feature type="compositionally biased region" description="Low complexity" evidence="1">
    <location>
        <begin position="111"/>
        <end position="121"/>
    </location>
</feature>
<evidence type="ECO:0000256" key="1">
    <source>
        <dbReference type="SAM" id="MobiDB-lite"/>
    </source>
</evidence>
<reference evidence="3" key="1">
    <citation type="submission" date="2021-01" db="EMBL/GenBank/DDBJ databases">
        <authorList>
            <person name="Corre E."/>
            <person name="Pelletier E."/>
            <person name="Niang G."/>
            <person name="Scheremetjew M."/>
            <person name="Finn R."/>
            <person name="Kale V."/>
            <person name="Holt S."/>
            <person name="Cochrane G."/>
            <person name="Meng A."/>
            <person name="Brown T."/>
            <person name="Cohen L."/>
        </authorList>
    </citation>
    <scope>NUCLEOTIDE SEQUENCE</scope>
    <source>
        <strain evidence="3">308</strain>
    </source>
</reference>
<feature type="compositionally biased region" description="Basic and acidic residues" evidence="1">
    <location>
        <begin position="27"/>
        <end position="39"/>
    </location>
</feature>
<evidence type="ECO:0000313" key="3">
    <source>
        <dbReference type="EMBL" id="CAD8879423.1"/>
    </source>
</evidence>
<keyword evidence="2" id="KW-1133">Transmembrane helix</keyword>
<protein>
    <submittedName>
        <fullName evidence="3">Uncharacterized protein</fullName>
    </submittedName>
</protein>
<proteinExistence type="predicted"/>
<keyword evidence="2" id="KW-0812">Transmembrane</keyword>
<evidence type="ECO:0000256" key="2">
    <source>
        <dbReference type="SAM" id="Phobius"/>
    </source>
</evidence>
<feature type="region of interest" description="Disordered" evidence="1">
    <location>
        <begin position="1"/>
        <end position="39"/>
    </location>
</feature>
<feature type="compositionally biased region" description="Basic and acidic residues" evidence="1">
    <location>
        <begin position="1"/>
        <end position="15"/>
    </location>
</feature>
<feature type="region of interest" description="Disordered" evidence="1">
    <location>
        <begin position="105"/>
        <end position="159"/>
    </location>
</feature>